<proteinExistence type="predicted"/>
<keyword evidence="2" id="KW-1185">Reference proteome</keyword>
<evidence type="ECO:0000313" key="1">
    <source>
        <dbReference type="EMBL" id="GJT56343.1"/>
    </source>
</evidence>
<accession>A0ABQ5EZY5</accession>
<dbReference type="EMBL" id="BQNB010016835">
    <property type="protein sequence ID" value="GJT56343.1"/>
    <property type="molecule type" value="Genomic_DNA"/>
</dbReference>
<dbReference type="Proteomes" id="UP001151760">
    <property type="component" value="Unassembled WGS sequence"/>
</dbReference>
<gene>
    <name evidence="1" type="ORF">Tco_0991397</name>
</gene>
<reference evidence="1" key="1">
    <citation type="journal article" date="2022" name="Int. J. Mol. Sci.">
        <title>Draft Genome of Tanacetum Coccineum: Genomic Comparison of Closely Related Tanacetum-Family Plants.</title>
        <authorList>
            <person name="Yamashiro T."/>
            <person name="Shiraishi A."/>
            <person name="Nakayama K."/>
            <person name="Satake H."/>
        </authorList>
    </citation>
    <scope>NUCLEOTIDE SEQUENCE</scope>
</reference>
<organism evidence="1 2">
    <name type="scientific">Tanacetum coccineum</name>
    <dbReference type="NCBI Taxonomy" id="301880"/>
    <lineage>
        <taxon>Eukaryota</taxon>
        <taxon>Viridiplantae</taxon>
        <taxon>Streptophyta</taxon>
        <taxon>Embryophyta</taxon>
        <taxon>Tracheophyta</taxon>
        <taxon>Spermatophyta</taxon>
        <taxon>Magnoliopsida</taxon>
        <taxon>eudicotyledons</taxon>
        <taxon>Gunneridae</taxon>
        <taxon>Pentapetalae</taxon>
        <taxon>asterids</taxon>
        <taxon>campanulids</taxon>
        <taxon>Asterales</taxon>
        <taxon>Asteraceae</taxon>
        <taxon>Asteroideae</taxon>
        <taxon>Anthemideae</taxon>
        <taxon>Anthemidinae</taxon>
        <taxon>Tanacetum</taxon>
    </lineage>
</organism>
<comment type="caution">
    <text evidence="1">The sequence shown here is derived from an EMBL/GenBank/DDBJ whole genome shotgun (WGS) entry which is preliminary data.</text>
</comment>
<reference evidence="1" key="2">
    <citation type="submission" date="2022-01" db="EMBL/GenBank/DDBJ databases">
        <authorList>
            <person name="Yamashiro T."/>
            <person name="Shiraishi A."/>
            <person name="Satake H."/>
            <person name="Nakayama K."/>
        </authorList>
    </citation>
    <scope>NUCLEOTIDE SEQUENCE</scope>
</reference>
<evidence type="ECO:0000313" key="2">
    <source>
        <dbReference type="Proteomes" id="UP001151760"/>
    </source>
</evidence>
<name>A0ABQ5EZY5_9ASTR</name>
<protein>
    <submittedName>
        <fullName evidence="1">Uncharacterized protein</fullName>
    </submittedName>
</protein>
<sequence length="323" mass="37396">MGRPIVPRQEWANFRVGVAMFYDASGSYSLFLYHPANMLLVYNPLEPLRDHVALPELMFPQNLPDDPHHFSIHSHGQSYSIVCVCVIEFEPIFDVHSSVVCHVYSSVVGRWVLYGSEFVSHDSLRHRNLDTSISLVHDGILGARLVDQHQFVTYMPLPPPPEFTALYQLQRMSGRVVNGVLYVSVRRPGNPALHLQQSVYIFRYDMVLGQWLPHFRYPYPPIDGQNHSLREAFTNRLTLIFTSELGESIHSYYLRFTKLINDMKMIPITMSPMQINTKFVNHLQPEWSRFVIAAKQARDLHSVNFNQLYAFLKHNEKDANMPI</sequence>